<dbReference type="Proteomes" id="UP000279470">
    <property type="component" value="Unassembled WGS sequence"/>
</dbReference>
<dbReference type="InterPro" id="IPR039421">
    <property type="entry name" value="Type_1_exporter"/>
</dbReference>
<protein>
    <submittedName>
        <fullName evidence="4">ATP-binding cassette domain-containing protein</fullName>
    </submittedName>
</protein>
<dbReference type="OrthoDB" id="5288404at2"/>
<keyword evidence="2 4" id="KW-0067">ATP-binding</keyword>
<organism evidence="4 5">
    <name type="scientific">Candidatus Aquarickettsia rohweri</name>
    <dbReference type="NCBI Taxonomy" id="2602574"/>
    <lineage>
        <taxon>Bacteria</taxon>
        <taxon>Pseudomonadati</taxon>
        <taxon>Pseudomonadota</taxon>
        <taxon>Alphaproteobacteria</taxon>
        <taxon>Rickettsiales</taxon>
        <taxon>Candidatus Midichloriaceae</taxon>
        <taxon>Candidatus Aquarickettsia</taxon>
    </lineage>
</organism>
<evidence type="ECO:0000259" key="3">
    <source>
        <dbReference type="PROSITE" id="PS50893"/>
    </source>
</evidence>
<dbReference type="GO" id="GO:0005524">
    <property type="term" value="F:ATP binding"/>
    <property type="evidence" value="ECO:0007669"/>
    <property type="project" value="UniProtKB-KW"/>
</dbReference>
<dbReference type="AlphaFoldDB" id="A0A3S0A5E0"/>
<comment type="caution">
    <text evidence="4">The sequence shown here is derived from an EMBL/GenBank/DDBJ whole genome shotgun (WGS) entry which is preliminary data.</text>
</comment>
<name>A0A3S0A5E0_9RICK</name>
<dbReference type="PROSITE" id="PS50893">
    <property type="entry name" value="ABC_TRANSPORTER_2"/>
    <property type="match status" value="1"/>
</dbReference>
<evidence type="ECO:0000313" key="4">
    <source>
        <dbReference type="EMBL" id="RST63968.1"/>
    </source>
</evidence>
<sequence>MGTVRIDGASLKDWKKEELGPHVGYLPQDVELFSGTVKENIARMHSDTHYEDVVVAAQLAGVHDMILQLPQGYDSSVGLDGSMLSGGQKQRIGLARTFYGEPKFIVLDEPNASLDTQGEEALMTAISVAKEKEITTIIISHKTSILSIVDKILVMKDGMVGSFGPKKEVLAKLKEAQSITQAGIGA</sequence>
<dbReference type="GO" id="GO:0016887">
    <property type="term" value="F:ATP hydrolysis activity"/>
    <property type="evidence" value="ECO:0007669"/>
    <property type="project" value="InterPro"/>
</dbReference>
<gene>
    <name evidence="4" type="ORF">EIC27_05015</name>
</gene>
<proteinExistence type="predicted"/>
<reference evidence="5" key="1">
    <citation type="submission" date="2018-11" db="EMBL/GenBank/DDBJ databases">
        <title>Phylogenetic, genomic, and biogeographic characterization of a novel and ubiquitous marine invertebrate-associated Rickettsiales parasite, Candidatus Marinoinvertebrata rohwerii, gen. nov., sp. nov.</title>
        <authorList>
            <person name="Klinges J.G."/>
            <person name="Rosales S.M."/>
            <person name="Mcminds R."/>
            <person name="Shaver E.C."/>
            <person name="Shantz A."/>
            <person name="Peters E.C."/>
            <person name="Burkepile D.E."/>
            <person name="Silliman B.R."/>
            <person name="Vega Thurber R.L."/>
        </authorList>
    </citation>
    <scope>NUCLEOTIDE SEQUENCE [LARGE SCALE GENOMIC DNA]</scope>
    <source>
        <strain evidence="5">a_cerv_44</strain>
    </source>
</reference>
<feature type="domain" description="ABC transporter" evidence="3">
    <location>
        <begin position="1"/>
        <end position="182"/>
    </location>
</feature>
<dbReference type="PANTHER" id="PTHR24221:SF654">
    <property type="entry name" value="ATP-BINDING CASSETTE SUB-FAMILY B MEMBER 6"/>
    <property type="match status" value="1"/>
</dbReference>
<dbReference type="InterPro" id="IPR027417">
    <property type="entry name" value="P-loop_NTPase"/>
</dbReference>
<dbReference type="EMBL" id="RXFM01000070">
    <property type="protein sequence ID" value="RST63968.1"/>
    <property type="molecule type" value="Genomic_DNA"/>
</dbReference>
<dbReference type="Pfam" id="PF00005">
    <property type="entry name" value="ABC_tran"/>
    <property type="match status" value="1"/>
</dbReference>
<dbReference type="PROSITE" id="PS00211">
    <property type="entry name" value="ABC_TRANSPORTER_1"/>
    <property type="match status" value="1"/>
</dbReference>
<dbReference type="GO" id="GO:0034040">
    <property type="term" value="F:ATPase-coupled lipid transmembrane transporter activity"/>
    <property type="evidence" value="ECO:0007669"/>
    <property type="project" value="TreeGrafter"/>
</dbReference>
<evidence type="ECO:0000256" key="2">
    <source>
        <dbReference type="ARBA" id="ARBA00022840"/>
    </source>
</evidence>
<dbReference type="InterPro" id="IPR003439">
    <property type="entry name" value="ABC_transporter-like_ATP-bd"/>
</dbReference>
<dbReference type="SUPFAM" id="SSF52540">
    <property type="entry name" value="P-loop containing nucleoside triphosphate hydrolases"/>
    <property type="match status" value="1"/>
</dbReference>
<dbReference type="Gene3D" id="3.40.50.300">
    <property type="entry name" value="P-loop containing nucleotide triphosphate hydrolases"/>
    <property type="match status" value="1"/>
</dbReference>
<dbReference type="InterPro" id="IPR017871">
    <property type="entry name" value="ABC_transporter-like_CS"/>
</dbReference>
<keyword evidence="5" id="KW-1185">Reference proteome</keyword>
<accession>A0A3S0A5E0</accession>
<keyword evidence="1" id="KW-0547">Nucleotide-binding</keyword>
<dbReference type="PANTHER" id="PTHR24221">
    <property type="entry name" value="ATP-BINDING CASSETTE SUB-FAMILY B"/>
    <property type="match status" value="1"/>
</dbReference>
<evidence type="ECO:0000256" key="1">
    <source>
        <dbReference type="ARBA" id="ARBA00022741"/>
    </source>
</evidence>
<evidence type="ECO:0000313" key="5">
    <source>
        <dbReference type="Proteomes" id="UP000279470"/>
    </source>
</evidence>